<feature type="region of interest" description="Disordered" evidence="1">
    <location>
        <begin position="53"/>
        <end position="72"/>
    </location>
</feature>
<dbReference type="InterPro" id="IPR003615">
    <property type="entry name" value="HNH_nuc"/>
</dbReference>
<keyword evidence="4" id="KW-1185">Reference proteome</keyword>
<organism evidence="3 4">
    <name type="scientific">Propioniciclava soli</name>
    <dbReference type="NCBI Taxonomy" id="2775081"/>
    <lineage>
        <taxon>Bacteria</taxon>
        <taxon>Bacillati</taxon>
        <taxon>Actinomycetota</taxon>
        <taxon>Actinomycetes</taxon>
        <taxon>Propionibacteriales</taxon>
        <taxon>Propionibacteriaceae</taxon>
        <taxon>Propioniciclava</taxon>
    </lineage>
</organism>
<dbReference type="RefSeq" id="WP_342372991.1">
    <property type="nucleotide sequence ID" value="NZ_CP115965.1"/>
</dbReference>
<evidence type="ECO:0000313" key="3">
    <source>
        <dbReference type="EMBL" id="WZW99233.1"/>
    </source>
</evidence>
<protein>
    <submittedName>
        <fullName evidence="3">DUF222 domain-containing protein</fullName>
    </submittedName>
</protein>
<dbReference type="EMBL" id="CP115965">
    <property type="protein sequence ID" value="WZW99233.1"/>
    <property type="molecule type" value="Genomic_DNA"/>
</dbReference>
<feature type="domain" description="DUF222" evidence="2">
    <location>
        <begin position="86"/>
        <end position="394"/>
    </location>
</feature>
<dbReference type="InterPro" id="IPR003870">
    <property type="entry name" value="DUF222"/>
</dbReference>
<dbReference type="CDD" id="cd00085">
    <property type="entry name" value="HNHc"/>
    <property type="match status" value="1"/>
</dbReference>
<accession>A0ABZ3C8Y6</accession>
<reference evidence="3 4" key="1">
    <citation type="journal article" date="2023" name="Environ Microbiome">
        <title>A coral-associated actinobacterium mitigates coral bleaching under heat stress.</title>
        <authorList>
            <person name="Li J."/>
            <person name="Zou Y."/>
            <person name="Li Q."/>
            <person name="Zhang J."/>
            <person name="Bourne D.G."/>
            <person name="Lyu Y."/>
            <person name="Liu C."/>
            <person name="Zhang S."/>
        </authorList>
    </citation>
    <scope>NUCLEOTIDE SEQUENCE [LARGE SCALE GENOMIC DNA]</scope>
    <source>
        <strain evidence="3 4">SCSIO 13291</strain>
    </source>
</reference>
<proteinExistence type="predicted"/>
<evidence type="ECO:0000256" key="1">
    <source>
        <dbReference type="SAM" id="MobiDB-lite"/>
    </source>
</evidence>
<evidence type="ECO:0000313" key="4">
    <source>
        <dbReference type="Proteomes" id="UP001434337"/>
    </source>
</evidence>
<sequence length="484" mass="52105">MTTIAATRGVRPVTDLPEPEWWGMVDASAPAVLESDWFGAVADLFARSDQETLATTDDRQPGRVTGLAGAAEPAPWSLPDEVLLAELSAVGAAASALRGRWLGLVAEAERRQLTLRTHSVPTASWLAAGTTHSARQARADVRLAGLLDDHAPVGDALRAGRISTEQAAAIATGLEHLPDRLDRSQVEAVAEHLVQLADEFNPPALRRLVHHAVAVVAPEVVAEHDRASLERAERSQHRNRHVGWKTDPEDGGLRFWGKLDAVNGELFKQHLAALASGQRCADAAMGVETTPGQALADSLMLCLTHHAGCAGGPVKGGDHTRVVVTLDHDALRAALGAASLVESDELVTAAQVRHLACSAGLLPLVLDGESLPLDLGRSQRLFTPAQRVVLAVRDRGCSFPGCDRPPSDCEAHHGLDPWWRSGRTDVADGVLVCPHHHHLVEPNPNLPDERNWLIDFDGRGHPVFHSPVRSNGKRVVQQHHRYRT</sequence>
<dbReference type="Pfam" id="PF02720">
    <property type="entry name" value="DUF222"/>
    <property type="match status" value="1"/>
</dbReference>
<dbReference type="Proteomes" id="UP001434337">
    <property type="component" value="Chromosome"/>
</dbReference>
<evidence type="ECO:0000259" key="2">
    <source>
        <dbReference type="Pfam" id="PF02720"/>
    </source>
</evidence>
<name>A0ABZ3C8Y6_9ACTN</name>
<gene>
    <name evidence="3" type="ORF">PCC79_03265</name>
</gene>